<dbReference type="InterPro" id="IPR032675">
    <property type="entry name" value="LRR_dom_sf"/>
</dbReference>
<sequence length="84" mass="9638">MLADLLRECSTLTTLELSFNQFELEGKKALLQVLGVNYSLTSLYIVNNGFYADALCETICWFNFSYNSLSHNQFNLRSEDTKLL</sequence>
<dbReference type="EMBL" id="QKWP01001004">
    <property type="protein sequence ID" value="RIB12626.1"/>
    <property type="molecule type" value="Genomic_DNA"/>
</dbReference>
<gene>
    <name evidence="1" type="ORF">C2G38_2200110</name>
</gene>
<keyword evidence="2" id="KW-1185">Reference proteome</keyword>
<accession>A0A397UZJ0</accession>
<dbReference type="Pfam" id="PF13516">
    <property type="entry name" value="LRR_6"/>
    <property type="match status" value="1"/>
</dbReference>
<dbReference type="Gene3D" id="3.80.10.10">
    <property type="entry name" value="Ribonuclease Inhibitor"/>
    <property type="match status" value="1"/>
</dbReference>
<evidence type="ECO:0000313" key="1">
    <source>
        <dbReference type="EMBL" id="RIB12626.1"/>
    </source>
</evidence>
<evidence type="ECO:0000313" key="2">
    <source>
        <dbReference type="Proteomes" id="UP000266673"/>
    </source>
</evidence>
<reference evidence="1 2" key="1">
    <citation type="submission" date="2018-06" db="EMBL/GenBank/DDBJ databases">
        <title>Comparative genomics reveals the genomic features of Rhizophagus irregularis, R. cerebriforme, R. diaphanum and Gigaspora rosea, and their symbiotic lifestyle signature.</title>
        <authorList>
            <person name="Morin E."/>
            <person name="San Clemente H."/>
            <person name="Chen E.C.H."/>
            <person name="De La Providencia I."/>
            <person name="Hainaut M."/>
            <person name="Kuo A."/>
            <person name="Kohler A."/>
            <person name="Murat C."/>
            <person name="Tang N."/>
            <person name="Roy S."/>
            <person name="Loubradou J."/>
            <person name="Henrissat B."/>
            <person name="Grigoriev I.V."/>
            <person name="Corradi N."/>
            <person name="Roux C."/>
            <person name="Martin F.M."/>
        </authorList>
    </citation>
    <scope>NUCLEOTIDE SEQUENCE [LARGE SCALE GENOMIC DNA]</scope>
    <source>
        <strain evidence="1 2">DAOM 194757</strain>
    </source>
</reference>
<proteinExistence type="predicted"/>
<comment type="caution">
    <text evidence="1">The sequence shown here is derived from an EMBL/GenBank/DDBJ whole genome shotgun (WGS) entry which is preliminary data.</text>
</comment>
<name>A0A397UZJ0_9GLOM</name>
<protein>
    <submittedName>
        <fullName evidence="1">Uncharacterized protein</fullName>
    </submittedName>
</protein>
<dbReference type="SUPFAM" id="SSF52047">
    <property type="entry name" value="RNI-like"/>
    <property type="match status" value="1"/>
</dbReference>
<dbReference type="AlphaFoldDB" id="A0A397UZJ0"/>
<dbReference type="OrthoDB" id="10585067at2759"/>
<organism evidence="1 2">
    <name type="scientific">Gigaspora rosea</name>
    <dbReference type="NCBI Taxonomy" id="44941"/>
    <lineage>
        <taxon>Eukaryota</taxon>
        <taxon>Fungi</taxon>
        <taxon>Fungi incertae sedis</taxon>
        <taxon>Mucoromycota</taxon>
        <taxon>Glomeromycotina</taxon>
        <taxon>Glomeromycetes</taxon>
        <taxon>Diversisporales</taxon>
        <taxon>Gigasporaceae</taxon>
        <taxon>Gigaspora</taxon>
    </lineage>
</organism>
<dbReference type="Proteomes" id="UP000266673">
    <property type="component" value="Unassembled WGS sequence"/>
</dbReference>
<dbReference type="InterPro" id="IPR001611">
    <property type="entry name" value="Leu-rich_rpt"/>
</dbReference>